<accession>A0A1Y3BC10</accession>
<dbReference type="SUPFAM" id="SSF52540">
    <property type="entry name" value="P-loop containing nucleoside triphosphate hydrolases"/>
    <property type="match status" value="1"/>
</dbReference>
<dbReference type="PANTHER" id="PTHR23264:SF19">
    <property type="entry name" value="CYTOSOLIC FE-S CLUSTER ASSEMBLY FACTOR NUBP2"/>
    <property type="match status" value="1"/>
</dbReference>
<keyword evidence="3" id="KW-0547">Nucleotide-binding</keyword>
<gene>
    <name evidence="7" type="ORF">BLA29_000649</name>
</gene>
<name>A0A1Y3BC10_EURMA</name>
<keyword evidence="6" id="KW-0411">Iron-sulfur</keyword>
<dbReference type="InterPro" id="IPR033756">
    <property type="entry name" value="YlxH/NBP35"/>
</dbReference>
<evidence type="ECO:0000256" key="6">
    <source>
        <dbReference type="ARBA" id="ARBA00023014"/>
    </source>
</evidence>
<keyword evidence="5" id="KW-0408">Iron</keyword>
<dbReference type="EMBL" id="MUJZ01031229">
    <property type="protein sequence ID" value="OTF77727.1"/>
    <property type="molecule type" value="Genomic_DNA"/>
</dbReference>
<evidence type="ECO:0000256" key="1">
    <source>
        <dbReference type="ARBA" id="ARBA00022485"/>
    </source>
</evidence>
<dbReference type="InterPro" id="IPR027417">
    <property type="entry name" value="P-loop_NTPase"/>
</dbReference>
<dbReference type="CDD" id="cd02037">
    <property type="entry name" value="Mrp_NBP35"/>
    <property type="match status" value="1"/>
</dbReference>
<keyword evidence="1" id="KW-0004">4Fe-4S</keyword>
<dbReference type="GO" id="GO:0005829">
    <property type="term" value="C:cytosol"/>
    <property type="evidence" value="ECO:0007669"/>
    <property type="project" value="TreeGrafter"/>
</dbReference>
<keyword evidence="4" id="KW-0067">ATP-binding</keyword>
<evidence type="ECO:0000313" key="7">
    <source>
        <dbReference type="EMBL" id="OTF77727.1"/>
    </source>
</evidence>
<sequence length="192" mass="20686">MGIENVKHVLLVLSGKGGVGKSTISCQLALSLQHRGHKVGLLDIDICGPSTPRMLGLLGESVTQGSDGWIPIKYEKSNRPTMSVMSIGFLLNDQDAAVIWRGPRKTAMIGQFLTDVDWSDLDILIVDSPPGTSDEHISVVECLRKSTNCQTSAILVTTPQSVAISDVRREITFCHKGSVPILGVIENMSGYV</sequence>
<organism evidence="7 8">
    <name type="scientific">Euroglyphus maynei</name>
    <name type="common">Mayne's house dust mite</name>
    <dbReference type="NCBI Taxonomy" id="6958"/>
    <lineage>
        <taxon>Eukaryota</taxon>
        <taxon>Metazoa</taxon>
        <taxon>Ecdysozoa</taxon>
        <taxon>Arthropoda</taxon>
        <taxon>Chelicerata</taxon>
        <taxon>Arachnida</taxon>
        <taxon>Acari</taxon>
        <taxon>Acariformes</taxon>
        <taxon>Sarcoptiformes</taxon>
        <taxon>Astigmata</taxon>
        <taxon>Psoroptidia</taxon>
        <taxon>Analgoidea</taxon>
        <taxon>Pyroglyphidae</taxon>
        <taxon>Pyroglyphinae</taxon>
        <taxon>Euroglyphus</taxon>
    </lineage>
</organism>
<dbReference type="GO" id="GO:0046872">
    <property type="term" value="F:metal ion binding"/>
    <property type="evidence" value="ECO:0007669"/>
    <property type="project" value="UniProtKB-KW"/>
</dbReference>
<dbReference type="Pfam" id="PF10609">
    <property type="entry name" value="ParA"/>
    <property type="match status" value="1"/>
</dbReference>
<protein>
    <submittedName>
        <fullName evidence="7">Cytosolic Fe-S cluster assembly factor NUBP2-like protein</fullName>
    </submittedName>
</protein>
<dbReference type="GO" id="GO:0005524">
    <property type="term" value="F:ATP binding"/>
    <property type="evidence" value="ECO:0007669"/>
    <property type="project" value="UniProtKB-KW"/>
</dbReference>
<dbReference type="PANTHER" id="PTHR23264">
    <property type="entry name" value="NUCLEOTIDE-BINDING PROTEIN NBP35 YEAST -RELATED"/>
    <property type="match status" value="1"/>
</dbReference>
<dbReference type="Gene3D" id="3.40.50.300">
    <property type="entry name" value="P-loop containing nucleotide triphosphate hydrolases"/>
    <property type="match status" value="1"/>
</dbReference>
<evidence type="ECO:0000256" key="4">
    <source>
        <dbReference type="ARBA" id="ARBA00022840"/>
    </source>
</evidence>
<dbReference type="GO" id="GO:0016226">
    <property type="term" value="P:iron-sulfur cluster assembly"/>
    <property type="evidence" value="ECO:0007669"/>
    <property type="project" value="InterPro"/>
</dbReference>
<evidence type="ECO:0000256" key="3">
    <source>
        <dbReference type="ARBA" id="ARBA00022741"/>
    </source>
</evidence>
<keyword evidence="2" id="KW-0479">Metal-binding</keyword>
<dbReference type="InterPro" id="IPR019591">
    <property type="entry name" value="Mrp/NBP35_ATP-bd"/>
</dbReference>
<evidence type="ECO:0000256" key="5">
    <source>
        <dbReference type="ARBA" id="ARBA00023004"/>
    </source>
</evidence>
<evidence type="ECO:0000256" key="2">
    <source>
        <dbReference type="ARBA" id="ARBA00022723"/>
    </source>
</evidence>
<keyword evidence="8" id="KW-1185">Reference proteome</keyword>
<dbReference type="OrthoDB" id="1741334at2759"/>
<proteinExistence type="inferred from homology"/>
<dbReference type="AlphaFoldDB" id="A0A1Y3BC10"/>
<comment type="caution">
    <text evidence="7">The sequence shown here is derived from an EMBL/GenBank/DDBJ whole genome shotgun (WGS) entry which is preliminary data.</text>
</comment>
<dbReference type="Proteomes" id="UP000194236">
    <property type="component" value="Unassembled WGS sequence"/>
</dbReference>
<dbReference type="GO" id="GO:0051539">
    <property type="term" value="F:4 iron, 4 sulfur cluster binding"/>
    <property type="evidence" value="ECO:0007669"/>
    <property type="project" value="UniProtKB-KW"/>
</dbReference>
<reference evidence="7 8" key="1">
    <citation type="submission" date="2017-03" db="EMBL/GenBank/DDBJ databases">
        <title>Genome Survey of Euroglyphus maynei.</title>
        <authorList>
            <person name="Arlian L.G."/>
            <person name="Morgan M.S."/>
            <person name="Rider S.D."/>
        </authorList>
    </citation>
    <scope>NUCLEOTIDE SEQUENCE [LARGE SCALE GENOMIC DNA]</scope>
    <source>
        <strain evidence="7">Arlian Lab</strain>
        <tissue evidence="7">Whole body</tissue>
    </source>
</reference>
<dbReference type="HAMAP" id="MF_02040">
    <property type="entry name" value="Mrp_NBP35"/>
    <property type="match status" value="1"/>
</dbReference>
<dbReference type="GO" id="GO:0140663">
    <property type="term" value="F:ATP-dependent FeS chaperone activity"/>
    <property type="evidence" value="ECO:0007669"/>
    <property type="project" value="InterPro"/>
</dbReference>
<feature type="non-terminal residue" evidence="7">
    <location>
        <position position="192"/>
    </location>
</feature>
<evidence type="ECO:0000313" key="8">
    <source>
        <dbReference type="Proteomes" id="UP000194236"/>
    </source>
</evidence>